<dbReference type="Pfam" id="PF02518">
    <property type="entry name" value="HATPase_c"/>
    <property type="match status" value="1"/>
</dbReference>
<dbReference type="GO" id="GO:0004673">
    <property type="term" value="F:protein histidine kinase activity"/>
    <property type="evidence" value="ECO:0007669"/>
    <property type="project" value="UniProtKB-EC"/>
</dbReference>
<dbReference type="GO" id="GO:0005524">
    <property type="term" value="F:ATP binding"/>
    <property type="evidence" value="ECO:0007669"/>
    <property type="project" value="UniProtKB-KW"/>
</dbReference>
<dbReference type="PANTHER" id="PTHR24421">
    <property type="entry name" value="NITRATE/NITRITE SENSOR PROTEIN NARX-RELATED"/>
    <property type="match status" value="1"/>
</dbReference>
<reference evidence="8 9" key="1">
    <citation type="submission" date="2019-09" db="EMBL/GenBank/DDBJ databases">
        <title>Non-baumannii Acinetobacter spp. carrying blaNDM-1 isolated in China.</title>
        <authorList>
            <person name="Cui C."/>
            <person name="Chen C."/>
            <person name="Sun J."/>
            <person name="Liu Y."/>
        </authorList>
    </citation>
    <scope>NUCLEOTIDE SEQUENCE [LARGE SCALE GENOMIC DNA]</scope>
    <source>
        <strain evidence="8 9">B18</strain>
    </source>
</reference>
<evidence type="ECO:0000256" key="2">
    <source>
        <dbReference type="ARBA" id="ARBA00012438"/>
    </source>
</evidence>
<protein>
    <recommendedName>
        <fullName evidence="2">histidine kinase</fullName>
        <ecNumber evidence="2">2.7.13.3</ecNumber>
    </recommendedName>
</protein>
<keyword evidence="5" id="KW-0902">Two-component regulatory system</keyword>
<proteinExistence type="predicted"/>
<dbReference type="SMART" id="SM00387">
    <property type="entry name" value="HATPase_c"/>
    <property type="match status" value="1"/>
</dbReference>
<dbReference type="CDD" id="cd16917">
    <property type="entry name" value="HATPase_UhpB-NarQ-NarX-like"/>
    <property type="match status" value="1"/>
</dbReference>
<organism evidence="8 9">
    <name type="scientific">Acinetobacter indicus</name>
    <dbReference type="NCBI Taxonomy" id="756892"/>
    <lineage>
        <taxon>Bacteria</taxon>
        <taxon>Pseudomonadati</taxon>
        <taxon>Pseudomonadota</taxon>
        <taxon>Gammaproteobacteria</taxon>
        <taxon>Moraxellales</taxon>
        <taxon>Moraxellaceae</taxon>
        <taxon>Acinetobacter</taxon>
    </lineage>
</organism>
<keyword evidence="3" id="KW-0808">Transferase</keyword>
<keyword evidence="6" id="KW-1133">Transmembrane helix</keyword>
<dbReference type="Gene3D" id="3.30.565.10">
    <property type="entry name" value="Histidine kinase-like ATPase, C-terminal domain"/>
    <property type="match status" value="1"/>
</dbReference>
<gene>
    <name evidence="8" type="ORF">FSC09_06320</name>
</gene>
<dbReference type="AlphaFoldDB" id="A0A6C0Y1N1"/>
<feature type="transmembrane region" description="Helical" evidence="6">
    <location>
        <begin position="312"/>
        <end position="330"/>
    </location>
</feature>
<evidence type="ECO:0000256" key="5">
    <source>
        <dbReference type="ARBA" id="ARBA00023012"/>
    </source>
</evidence>
<keyword evidence="6" id="KW-0472">Membrane</keyword>
<keyword evidence="4" id="KW-0418">Kinase</keyword>
<evidence type="ECO:0000256" key="1">
    <source>
        <dbReference type="ARBA" id="ARBA00000085"/>
    </source>
</evidence>
<feature type="transmembrane region" description="Helical" evidence="6">
    <location>
        <begin position="131"/>
        <end position="152"/>
    </location>
</feature>
<evidence type="ECO:0000256" key="3">
    <source>
        <dbReference type="ARBA" id="ARBA00022679"/>
    </source>
</evidence>
<dbReference type="InterPro" id="IPR050482">
    <property type="entry name" value="Sensor_HK_TwoCompSys"/>
</dbReference>
<keyword evidence="8" id="KW-0067">ATP-binding</keyword>
<feature type="transmembrane region" description="Helical" evidence="6">
    <location>
        <begin position="189"/>
        <end position="210"/>
    </location>
</feature>
<dbReference type="InterPro" id="IPR003594">
    <property type="entry name" value="HATPase_dom"/>
</dbReference>
<feature type="transmembrane region" description="Helical" evidence="6">
    <location>
        <begin position="159"/>
        <end position="177"/>
    </location>
</feature>
<dbReference type="Proteomes" id="UP000503440">
    <property type="component" value="Chromosome"/>
</dbReference>
<comment type="catalytic activity">
    <reaction evidence="1">
        <text>ATP + protein L-histidine = ADP + protein N-phospho-L-histidine.</text>
        <dbReference type="EC" id="2.7.13.3"/>
    </reaction>
</comment>
<dbReference type="InterPro" id="IPR036890">
    <property type="entry name" value="HATPase_C_sf"/>
</dbReference>
<evidence type="ECO:0000256" key="4">
    <source>
        <dbReference type="ARBA" id="ARBA00022777"/>
    </source>
</evidence>
<evidence type="ECO:0000259" key="7">
    <source>
        <dbReference type="SMART" id="SM00387"/>
    </source>
</evidence>
<feature type="transmembrane region" description="Helical" evidence="6">
    <location>
        <begin position="278"/>
        <end position="300"/>
    </location>
</feature>
<keyword evidence="8" id="KW-0547">Nucleotide-binding</keyword>
<evidence type="ECO:0000313" key="8">
    <source>
        <dbReference type="EMBL" id="QIC70048.1"/>
    </source>
</evidence>
<feature type="domain" description="Histidine kinase/HSP90-like ATPase" evidence="7">
    <location>
        <begin position="474"/>
        <end position="569"/>
    </location>
</feature>
<keyword evidence="6" id="KW-0812">Transmembrane</keyword>
<evidence type="ECO:0000313" key="9">
    <source>
        <dbReference type="Proteomes" id="UP000503440"/>
    </source>
</evidence>
<dbReference type="EMBL" id="CP044455">
    <property type="protein sequence ID" value="QIC70048.1"/>
    <property type="molecule type" value="Genomic_DNA"/>
</dbReference>
<accession>A0A6C0Y1N1</accession>
<dbReference type="PANTHER" id="PTHR24421:SF10">
    <property type="entry name" value="NITRATE_NITRITE SENSOR PROTEIN NARQ"/>
    <property type="match status" value="1"/>
</dbReference>
<dbReference type="GO" id="GO:0000160">
    <property type="term" value="P:phosphorelay signal transduction system"/>
    <property type="evidence" value="ECO:0007669"/>
    <property type="project" value="UniProtKB-KW"/>
</dbReference>
<dbReference type="SUPFAM" id="SSF55874">
    <property type="entry name" value="ATPase domain of HSP90 chaperone/DNA topoisomerase II/histidine kinase"/>
    <property type="match status" value="1"/>
</dbReference>
<evidence type="ECO:0000256" key="6">
    <source>
        <dbReference type="SAM" id="Phobius"/>
    </source>
</evidence>
<feature type="transmembrane region" description="Helical" evidence="6">
    <location>
        <begin position="222"/>
        <end position="240"/>
    </location>
</feature>
<sequence>MTLPDRWSERWPDYNGGVWYKIVWNWSCQEPAVLDQSIVFSINYLNSAGAVFLNRDLIWSNRHLEEPLSKSWNMPRYWILPISGLRPDQNEILVYVRGYAFQSAGLGDVSFHNVYNSYTEYQQQIWDRRTLFVINAILSATLGVLCLVIWLFRRKEVSYGWFALSCLLWLLFVSNIISTETYPFPNTLMAAQANIAFFVLYILSFIVYLLRFVDKKFPILEETAFICSVAVILGIFVTPLEHAQTVFGLVFLGYSLLFFGVFLYLLRLTFRVPRVENILLVICLSLIIIFAALDIALLAAPFDTDLQPLSPYTSPVVTLFIALILGIRTTKSMQKIEQFNQQLEYRVFEVREDLKQSMSEKHYLELENVRLQERIHLSHDLHDGLGASLVRSMIMVDQSEQPMSNRQFLSILKLLRDDLRQIIDSGSSIGAKVPETPVLWIAPVRHRFSQLMDEVEMRATWNIASEWVVQPTPLQCLNLMRVLEESLTNVVKHSQAKHVQVTLDFPDEQTLCLSIQDDGIGFDTHGVLDHGMSIGVRSMKLRLARIGAELKVNSTPGYTLIKAILVVSPQD</sequence>
<feature type="transmembrane region" description="Helical" evidence="6">
    <location>
        <begin position="246"/>
        <end position="266"/>
    </location>
</feature>
<name>A0A6C0Y1N1_9GAMM</name>
<dbReference type="EC" id="2.7.13.3" evidence="2"/>